<dbReference type="Proteomes" id="UP000749293">
    <property type="component" value="Unassembled WGS sequence"/>
</dbReference>
<dbReference type="GeneID" id="55971222"/>
<dbReference type="AlphaFoldDB" id="A0A9P4YWD9"/>
<keyword evidence="3" id="KW-1185">Reference proteome</keyword>
<gene>
    <name evidence="2" type="ORF">GMORB2_4994</name>
</gene>
<dbReference type="EMBL" id="JAANYQ010000004">
    <property type="protein sequence ID" value="KAF4124328.1"/>
    <property type="molecule type" value="Genomic_DNA"/>
</dbReference>
<protein>
    <submittedName>
        <fullName evidence="2">Uncharacterized protein</fullName>
    </submittedName>
</protein>
<dbReference type="RefSeq" id="XP_035322980.1">
    <property type="nucleotide sequence ID" value="XM_035466968.1"/>
</dbReference>
<evidence type="ECO:0000256" key="1">
    <source>
        <dbReference type="SAM" id="Phobius"/>
    </source>
</evidence>
<feature type="transmembrane region" description="Helical" evidence="1">
    <location>
        <begin position="20"/>
        <end position="38"/>
    </location>
</feature>
<keyword evidence="1" id="KW-0812">Transmembrane</keyword>
<comment type="caution">
    <text evidence="2">The sequence shown here is derived from an EMBL/GenBank/DDBJ whole genome shotgun (WGS) entry which is preliminary data.</text>
</comment>
<accession>A0A9P4YWD9</accession>
<evidence type="ECO:0000313" key="2">
    <source>
        <dbReference type="EMBL" id="KAF4124328.1"/>
    </source>
</evidence>
<feature type="non-terminal residue" evidence="2">
    <location>
        <position position="1"/>
    </location>
</feature>
<proteinExistence type="predicted"/>
<keyword evidence="1" id="KW-0472">Membrane</keyword>
<evidence type="ECO:0000313" key="3">
    <source>
        <dbReference type="Proteomes" id="UP000749293"/>
    </source>
</evidence>
<keyword evidence="1" id="KW-1133">Transmembrane helix</keyword>
<reference evidence="2" key="1">
    <citation type="submission" date="2020-03" db="EMBL/GenBank/DDBJ databases">
        <title>Site-based positive gene gene selection in Geosmithia morbida across the United States reveals a broad range of putative effectors and factors for local host and environmental adapation.</title>
        <authorList>
            <person name="Onufrak A."/>
            <person name="Murdoch R.W."/>
            <person name="Gazis R."/>
            <person name="Huff M."/>
            <person name="Staton M."/>
            <person name="Klingeman W."/>
            <person name="Hadziabdic D."/>
        </authorList>
    </citation>
    <scope>NUCLEOTIDE SEQUENCE</scope>
    <source>
        <strain evidence="2">1262</strain>
    </source>
</reference>
<feature type="non-terminal residue" evidence="2">
    <location>
        <position position="39"/>
    </location>
</feature>
<name>A0A9P4YWD9_9HYPO</name>
<organism evidence="2 3">
    <name type="scientific">Geosmithia morbida</name>
    <dbReference type="NCBI Taxonomy" id="1094350"/>
    <lineage>
        <taxon>Eukaryota</taxon>
        <taxon>Fungi</taxon>
        <taxon>Dikarya</taxon>
        <taxon>Ascomycota</taxon>
        <taxon>Pezizomycotina</taxon>
        <taxon>Sordariomycetes</taxon>
        <taxon>Hypocreomycetidae</taxon>
        <taxon>Hypocreales</taxon>
        <taxon>Bionectriaceae</taxon>
        <taxon>Geosmithia</taxon>
    </lineage>
</organism>
<sequence length="39" mass="4578">EEYWLLVRIYVLFSVCHSRLGLATFFFCNASLSTLYLAM</sequence>